<feature type="domain" description="Rab-GAP TBC" evidence="3">
    <location>
        <begin position="218"/>
        <end position="445"/>
    </location>
</feature>
<evidence type="ECO:0000313" key="4">
    <source>
        <dbReference type="EMBL" id="KAF6216945.1"/>
    </source>
</evidence>
<evidence type="ECO:0000259" key="3">
    <source>
        <dbReference type="PROSITE" id="PS50086"/>
    </source>
</evidence>
<dbReference type="SUPFAM" id="SSF47923">
    <property type="entry name" value="Ypt/Rab-GAP domain of gyp1p"/>
    <property type="match status" value="2"/>
</dbReference>
<keyword evidence="5" id="KW-1185">Reference proteome</keyword>
<dbReference type="GO" id="GO:0005096">
    <property type="term" value="F:GTPase activator activity"/>
    <property type="evidence" value="ECO:0007669"/>
    <property type="project" value="UniProtKB-KW"/>
</dbReference>
<dbReference type="Gene3D" id="1.10.10.750">
    <property type="entry name" value="Ypt/Rab-GAP domain of gyp1p, domain 1"/>
    <property type="match status" value="1"/>
</dbReference>
<dbReference type="GO" id="GO:0071889">
    <property type="term" value="F:14-3-3 protein binding"/>
    <property type="evidence" value="ECO:0007669"/>
    <property type="project" value="UniProtKB-ARBA"/>
</dbReference>
<dbReference type="SMART" id="SM00164">
    <property type="entry name" value="TBC"/>
    <property type="match status" value="1"/>
</dbReference>
<evidence type="ECO:0000256" key="2">
    <source>
        <dbReference type="ARBA" id="ARBA00043879"/>
    </source>
</evidence>
<dbReference type="AlphaFoldDB" id="A0A8S9YDD1"/>
<dbReference type="FunFam" id="1.10.472.80:FF:000001">
    <property type="entry name" value="TBC1 domain family member 22B"/>
    <property type="match status" value="1"/>
</dbReference>
<dbReference type="OrthoDB" id="26371at2759"/>
<sequence length="519" mass="60603">MKYETAQLTECNMGHPRRYVKHTTTNPLSLFSYGRKSDVTCAPLLLVVKSLDFISLKFQANVFHSRGMDLLVEDHDDSKGASFWKKNNKAVPGRPSPRKELKVIPYNPSPSTSFQDFQQSINDAWDPGDDEFCNISNVKISKKSFPNVSDDVINIHKYKSGDSKTTHPPHQRKEVCKIGDFSYDKDNHVIKNKIKKFQAILKDDYLDLGDLQNLSWPGIPFSVKADVWRILSGYAPTCSKTREKALNEKRKEYWGYVKEYYETENRDDSYQGTYRQIHIDIPRMSPTIPLFRQKIVQNMFERILFIWSVRHPASGYVQGINDLVTPFFIVFLHQVLESEYDLGTLDIETLDPIKRDQIEADSHWCFCRFLSGIQDNYIFPQLGIQLKISDLRDIIKRIDEPLHRHLQDNGVEYLQFSFRWMNNLLTRELPLRCLIRLWDTYLAELDSFASFQLYVCAAFLLHWKQELMLEKDFQGLMLMLQNLPTQDWNDSHINILVAEAYRLKCAFAGAPNHFQSKRS</sequence>
<dbReference type="EMBL" id="WIXP02000001">
    <property type="protein sequence ID" value="KAF6216945.1"/>
    <property type="molecule type" value="Genomic_DNA"/>
</dbReference>
<evidence type="ECO:0000313" key="5">
    <source>
        <dbReference type="Proteomes" id="UP000466442"/>
    </source>
</evidence>
<dbReference type="PROSITE" id="PS50086">
    <property type="entry name" value="TBC_RABGAP"/>
    <property type="match status" value="1"/>
</dbReference>
<keyword evidence="1" id="KW-0343">GTPase activation</keyword>
<dbReference type="Proteomes" id="UP000466442">
    <property type="component" value="Linkage Group LG1"/>
</dbReference>
<organism evidence="4 5">
    <name type="scientific">Apolygus lucorum</name>
    <name type="common">Small green plant bug</name>
    <name type="synonym">Lygocoris lucorum</name>
    <dbReference type="NCBI Taxonomy" id="248454"/>
    <lineage>
        <taxon>Eukaryota</taxon>
        <taxon>Metazoa</taxon>
        <taxon>Ecdysozoa</taxon>
        <taxon>Arthropoda</taxon>
        <taxon>Hexapoda</taxon>
        <taxon>Insecta</taxon>
        <taxon>Pterygota</taxon>
        <taxon>Neoptera</taxon>
        <taxon>Paraneoptera</taxon>
        <taxon>Hemiptera</taxon>
        <taxon>Heteroptera</taxon>
        <taxon>Panheteroptera</taxon>
        <taxon>Cimicomorpha</taxon>
        <taxon>Miridae</taxon>
        <taxon>Mirini</taxon>
        <taxon>Apolygus</taxon>
    </lineage>
</organism>
<dbReference type="Gene3D" id="1.10.8.270">
    <property type="entry name" value="putative rabgap domain of human tbc1 domain family member 14 like domains"/>
    <property type="match status" value="1"/>
</dbReference>
<dbReference type="Gene3D" id="1.10.472.80">
    <property type="entry name" value="Ypt/Rab-GAP domain of gyp1p, domain 3"/>
    <property type="match status" value="1"/>
</dbReference>
<proteinExistence type="predicted"/>
<dbReference type="PANTHER" id="PTHR22957">
    <property type="entry name" value="TBC1 DOMAIN FAMILY MEMBER GTPASE-ACTIVATING PROTEIN"/>
    <property type="match status" value="1"/>
</dbReference>
<reference evidence="4" key="1">
    <citation type="journal article" date="2021" name="Mol. Ecol. Resour.">
        <title>Apolygus lucorum genome provides insights into omnivorousness and mesophyll feeding.</title>
        <authorList>
            <person name="Liu Y."/>
            <person name="Liu H."/>
            <person name="Wang H."/>
            <person name="Huang T."/>
            <person name="Liu B."/>
            <person name="Yang B."/>
            <person name="Yin L."/>
            <person name="Li B."/>
            <person name="Zhang Y."/>
            <person name="Zhang S."/>
            <person name="Jiang F."/>
            <person name="Zhang X."/>
            <person name="Ren Y."/>
            <person name="Wang B."/>
            <person name="Wang S."/>
            <person name="Lu Y."/>
            <person name="Wu K."/>
            <person name="Fan W."/>
            <person name="Wang G."/>
        </authorList>
    </citation>
    <scope>NUCLEOTIDE SEQUENCE</scope>
    <source>
        <strain evidence="4">12Hb</strain>
    </source>
</reference>
<dbReference type="FunFam" id="1.10.8.270:FF:000004">
    <property type="entry name" value="TBC1 domain family, member 22B"/>
    <property type="match status" value="1"/>
</dbReference>
<evidence type="ECO:0000256" key="1">
    <source>
        <dbReference type="ARBA" id="ARBA00022468"/>
    </source>
</evidence>
<dbReference type="Pfam" id="PF00566">
    <property type="entry name" value="RabGAP-TBC"/>
    <property type="match status" value="1"/>
</dbReference>
<comment type="function">
    <text evidence="2">May act as a GTPase-activating protein for Rab family protein(s).</text>
</comment>
<accession>A0A8S9YDD1</accession>
<dbReference type="InterPro" id="IPR000195">
    <property type="entry name" value="Rab-GAP-TBC_dom"/>
</dbReference>
<protein>
    <recommendedName>
        <fullName evidence="3">Rab-GAP TBC domain-containing protein</fullName>
    </recommendedName>
</protein>
<dbReference type="PANTHER" id="PTHR22957:SF26">
    <property type="entry name" value="LD44506P"/>
    <property type="match status" value="1"/>
</dbReference>
<gene>
    <name evidence="4" type="ORF">GE061_001296</name>
</gene>
<comment type="caution">
    <text evidence="4">The sequence shown here is derived from an EMBL/GenBank/DDBJ whole genome shotgun (WGS) entry which is preliminary data.</text>
</comment>
<dbReference type="InterPro" id="IPR035969">
    <property type="entry name" value="Rab-GAP_TBC_sf"/>
</dbReference>
<name>A0A8S9YDD1_APOLU</name>